<name>A0ABV0PR42_9TELE</name>
<keyword evidence="2" id="KW-1185">Reference proteome</keyword>
<proteinExistence type="predicted"/>
<feature type="non-terminal residue" evidence="1">
    <location>
        <position position="1"/>
    </location>
</feature>
<gene>
    <name evidence="1" type="primary">USP34_3</name>
    <name evidence="1" type="ORF">GOODEAATRI_023806</name>
</gene>
<dbReference type="EMBL" id="JAHRIO010082540">
    <property type="protein sequence ID" value="MEQ2185966.1"/>
    <property type="molecule type" value="Genomic_DNA"/>
</dbReference>
<evidence type="ECO:0000313" key="1">
    <source>
        <dbReference type="EMBL" id="MEQ2185966.1"/>
    </source>
</evidence>
<dbReference type="Proteomes" id="UP001476798">
    <property type="component" value="Unassembled WGS sequence"/>
</dbReference>
<sequence>YLCKLSDQELRQSAARNMADLMWSTVKEPLDSALCFDKESLDLAFKYFMSPTLTMRLAGLSQITIIKQCQVILNFLAAEGRLSTQHIDCIWAAAQVG</sequence>
<comment type="caution">
    <text evidence="1">The sequence shown here is derived from an EMBL/GenBank/DDBJ whole genome shotgun (WGS) entry which is preliminary data.</text>
</comment>
<protein>
    <submittedName>
        <fullName evidence="1">Ubiquitin carboxyl-terminal hydrolase 34</fullName>
    </submittedName>
</protein>
<dbReference type="GO" id="GO:0016787">
    <property type="term" value="F:hydrolase activity"/>
    <property type="evidence" value="ECO:0007669"/>
    <property type="project" value="UniProtKB-KW"/>
</dbReference>
<accession>A0ABV0PR42</accession>
<keyword evidence="1" id="KW-0378">Hydrolase</keyword>
<organism evidence="1 2">
    <name type="scientific">Goodea atripinnis</name>
    <dbReference type="NCBI Taxonomy" id="208336"/>
    <lineage>
        <taxon>Eukaryota</taxon>
        <taxon>Metazoa</taxon>
        <taxon>Chordata</taxon>
        <taxon>Craniata</taxon>
        <taxon>Vertebrata</taxon>
        <taxon>Euteleostomi</taxon>
        <taxon>Actinopterygii</taxon>
        <taxon>Neopterygii</taxon>
        <taxon>Teleostei</taxon>
        <taxon>Neoteleostei</taxon>
        <taxon>Acanthomorphata</taxon>
        <taxon>Ovalentaria</taxon>
        <taxon>Atherinomorphae</taxon>
        <taxon>Cyprinodontiformes</taxon>
        <taxon>Goodeidae</taxon>
        <taxon>Goodea</taxon>
    </lineage>
</organism>
<evidence type="ECO:0000313" key="2">
    <source>
        <dbReference type="Proteomes" id="UP001476798"/>
    </source>
</evidence>
<reference evidence="1 2" key="1">
    <citation type="submission" date="2021-06" db="EMBL/GenBank/DDBJ databases">
        <authorList>
            <person name="Palmer J.M."/>
        </authorList>
    </citation>
    <scope>NUCLEOTIDE SEQUENCE [LARGE SCALE GENOMIC DNA]</scope>
    <source>
        <strain evidence="1 2">GA_2019</strain>
        <tissue evidence="1">Muscle</tissue>
    </source>
</reference>